<keyword evidence="1" id="KW-1133">Transmembrane helix</keyword>
<dbReference type="InterPro" id="IPR027897">
    <property type="entry name" value="DUF4559"/>
</dbReference>
<evidence type="ECO:0000256" key="1">
    <source>
        <dbReference type="SAM" id="Phobius"/>
    </source>
</evidence>
<dbReference type="EMBL" id="JAIWYP010000007">
    <property type="protein sequence ID" value="KAH3800081.1"/>
    <property type="molecule type" value="Genomic_DNA"/>
</dbReference>
<reference evidence="2" key="2">
    <citation type="submission" date="2020-11" db="EMBL/GenBank/DDBJ databases">
        <authorList>
            <person name="McCartney M.A."/>
            <person name="Auch B."/>
            <person name="Kono T."/>
            <person name="Mallez S."/>
            <person name="Becker A."/>
            <person name="Gohl D.M."/>
            <person name="Silverstein K.A.T."/>
            <person name="Koren S."/>
            <person name="Bechman K.B."/>
            <person name="Herman A."/>
            <person name="Abrahante J.E."/>
            <person name="Garbe J."/>
        </authorList>
    </citation>
    <scope>NUCLEOTIDE SEQUENCE</scope>
    <source>
        <strain evidence="2">Duluth1</strain>
        <tissue evidence="2">Whole animal</tissue>
    </source>
</reference>
<dbReference type="Proteomes" id="UP000828390">
    <property type="component" value="Unassembled WGS sequence"/>
</dbReference>
<dbReference type="SUPFAM" id="SSF52540">
    <property type="entry name" value="P-loop containing nucleoside triphosphate hydrolases"/>
    <property type="match status" value="1"/>
</dbReference>
<evidence type="ECO:0000313" key="3">
    <source>
        <dbReference type="Proteomes" id="UP000828390"/>
    </source>
</evidence>
<dbReference type="OrthoDB" id="6059383at2759"/>
<dbReference type="InterPro" id="IPR027417">
    <property type="entry name" value="P-loop_NTPase"/>
</dbReference>
<sequence>MATNKDMGFHNWVKACLAIKCVRNVIILLVEKHCKEHYSNNTDQVLKVCGLPIYSCNQCDVTELEPYHKRSRTQCGYKKCACKGKNMKPCTENLACGVIYDQIKAAHTNSDPSWSNTNCDKWSSSAWEQMKCYISTPGYKEKADISCSDLTALIQICLNYIPLRTLFNQNIFDLDEVRRYRNDIYHSSTMELANDQLKYFLSTMNNFLRLSFFQDFKAEVDCELDKLSKLENDEFDVSIENEIAARKDALDGIQESMADMLGSFSQMKDQLEEINKRTADQCSENREIKCHLSAQTKNIESIQETQESMSESMSHLQTNLRESIEKTDSRYGELLASNGLILARIDQLYELFQKQNPDVKESLQTDIVTKIIVKPTNAEAGNTVSEEMCTAGNEIINSFDGDSTDDPMKQRLKDVVEQIQEDSNKVTAFKQKCLEIYVSSPTVHSWVTLNRACFDGTIEKAFLPLQTYLRTRHGCGNLTLTIQLDQECFNKCANTIISNLNQMLNNQQTEVHPYKVMENERKEETHKTAQTGNCSELINDTVTKTPVVNMEVTTLCAEIQPYVIKPLFASCEETKDFSIGSDELANARARADSYNIGNNQADATEMTDEQKMTNEALLREIADLCKREDRKTPEVILLLGSTGVGKSSMVNTIIKALTGKYFYKAKSGRGRVGSVTLTFDWFDHCGIAKCDLQSLQQEVLGDCWQQLPNIIDAGGMGVQDSPDIQEILEVVLGGLIPPETSITHLQKLQRDNYVGYLRDIYINCRKEWKVSKVVFVATCSEMLPTGLIDVLQRILKIVDPKTGFLQYDADVFIVITKCDLVQGMKTVPRTVSKEKGTETITAAQFKKIEEEVANAFNIEGVQKHTSIRWMSYVGDNEDDPYIDNIALEFIKQMMQPKRQKIRIKLDTMPLIMRLKLKLKKFKRHFYEICALIVCIIAVVYVVNAISRPLKI</sequence>
<reference evidence="2" key="1">
    <citation type="journal article" date="2019" name="bioRxiv">
        <title>The Genome of the Zebra Mussel, Dreissena polymorpha: A Resource for Invasive Species Research.</title>
        <authorList>
            <person name="McCartney M.A."/>
            <person name="Auch B."/>
            <person name="Kono T."/>
            <person name="Mallez S."/>
            <person name="Zhang Y."/>
            <person name="Obille A."/>
            <person name="Becker A."/>
            <person name="Abrahante J.E."/>
            <person name="Garbe J."/>
            <person name="Badalamenti J.P."/>
            <person name="Herman A."/>
            <person name="Mangelson H."/>
            <person name="Liachko I."/>
            <person name="Sullivan S."/>
            <person name="Sone E.D."/>
            <person name="Koren S."/>
            <person name="Silverstein K.A.T."/>
            <person name="Beckman K.B."/>
            <person name="Gohl D.M."/>
        </authorList>
    </citation>
    <scope>NUCLEOTIDE SEQUENCE</scope>
    <source>
        <strain evidence="2">Duluth1</strain>
        <tissue evidence="2">Whole animal</tissue>
    </source>
</reference>
<proteinExistence type="predicted"/>
<gene>
    <name evidence="2" type="ORF">DPMN_153706</name>
</gene>
<name>A0A9D4FNM2_DREPO</name>
<protein>
    <submittedName>
        <fullName evidence="2">Uncharacterized protein</fullName>
    </submittedName>
</protein>
<accession>A0A9D4FNM2</accession>
<dbReference type="Gene3D" id="3.40.50.300">
    <property type="entry name" value="P-loop containing nucleotide triphosphate hydrolases"/>
    <property type="match status" value="1"/>
</dbReference>
<dbReference type="AlphaFoldDB" id="A0A9D4FNM2"/>
<feature type="transmembrane region" description="Helical" evidence="1">
    <location>
        <begin position="925"/>
        <end position="945"/>
    </location>
</feature>
<dbReference type="Pfam" id="PF15112">
    <property type="entry name" value="DUF4559"/>
    <property type="match status" value="1"/>
</dbReference>
<organism evidence="2 3">
    <name type="scientific">Dreissena polymorpha</name>
    <name type="common">Zebra mussel</name>
    <name type="synonym">Mytilus polymorpha</name>
    <dbReference type="NCBI Taxonomy" id="45954"/>
    <lineage>
        <taxon>Eukaryota</taxon>
        <taxon>Metazoa</taxon>
        <taxon>Spiralia</taxon>
        <taxon>Lophotrochozoa</taxon>
        <taxon>Mollusca</taxon>
        <taxon>Bivalvia</taxon>
        <taxon>Autobranchia</taxon>
        <taxon>Heteroconchia</taxon>
        <taxon>Euheterodonta</taxon>
        <taxon>Imparidentia</taxon>
        <taxon>Neoheterodontei</taxon>
        <taxon>Myida</taxon>
        <taxon>Dreissenoidea</taxon>
        <taxon>Dreissenidae</taxon>
        <taxon>Dreissena</taxon>
    </lineage>
</organism>
<comment type="caution">
    <text evidence="2">The sequence shown here is derived from an EMBL/GenBank/DDBJ whole genome shotgun (WGS) entry which is preliminary data.</text>
</comment>
<evidence type="ECO:0000313" key="2">
    <source>
        <dbReference type="EMBL" id="KAH3800081.1"/>
    </source>
</evidence>
<keyword evidence="1" id="KW-0812">Transmembrane</keyword>
<keyword evidence="1" id="KW-0472">Membrane</keyword>
<keyword evidence="3" id="KW-1185">Reference proteome</keyword>